<dbReference type="GO" id="GO:0005524">
    <property type="term" value="F:ATP binding"/>
    <property type="evidence" value="ECO:0007669"/>
    <property type="project" value="UniProtKB-KW"/>
</dbReference>
<dbReference type="SUPFAM" id="SSF82171">
    <property type="entry name" value="DPP6 N-terminal domain-like"/>
    <property type="match status" value="1"/>
</dbReference>
<feature type="compositionally biased region" description="Pro residues" evidence="5">
    <location>
        <begin position="311"/>
        <end position="329"/>
    </location>
</feature>
<dbReference type="Proteomes" id="UP000479526">
    <property type="component" value="Unassembled WGS sequence"/>
</dbReference>
<gene>
    <name evidence="7" type="ORF">GT755_06560</name>
</gene>
<evidence type="ECO:0000313" key="8">
    <source>
        <dbReference type="Proteomes" id="UP000479526"/>
    </source>
</evidence>
<dbReference type="GO" id="GO:0004674">
    <property type="term" value="F:protein serine/threonine kinase activity"/>
    <property type="evidence" value="ECO:0007669"/>
    <property type="project" value="TreeGrafter"/>
</dbReference>
<keyword evidence="2" id="KW-0547">Nucleotide-binding</keyword>
<dbReference type="PANTHER" id="PTHR43289:SF34">
    <property type="entry name" value="SERINE_THREONINE-PROTEIN KINASE YBDM-RELATED"/>
    <property type="match status" value="1"/>
</dbReference>
<evidence type="ECO:0000256" key="1">
    <source>
        <dbReference type="ARBA" id="ARBA00022679"/>
    </source>
</evidence>
<reference evidence="7 8" key="1">
    <citation type="submission" date="2020-01" db="EMBL/GenBank/DDBJ databases">
        <title>Herbidospora sp. NEAU-GS84 nov., a novel actinomycete isolated from soil.</title>
        <authorList>
            <person name="Han L."/>
        </authorList>
    </citation>
    <scope>NUCLEOTIDE SEQUENCE [LARGE SCALE GENOMIC DNA]</scope>
    <source>
        <strain evidence="7 8">NEAU-GS84</strain>
    </source>
</reference>
<dbReference type="InterPro" id="IPR000719">
    <property type="entry name" value="Prot_kinase_dom"/>
</dbReference>
<dbReference type="InterPro" id="IPR011042">
    <property type="entry name" value="6-blade_b-propeller_TolB-like"/>
</dbReference>
<proteinExistence type="predicted"/>
<accession>A0A7C9J1D2</accession>
<feature type="region of interest" description="Disordered" evidence="5">
    <location>
        <begin position="304"/>
        <end position="334"/>
    </location>
</feature>
<dbReference type="AlphaFoldDB" id="A0A7C9J1D2"/>
<keyword evidence="8" id="KW-1185">Reference proteome</keyword>
<keyword evidence="4" id="KW-0067">ATP-binding</keyword>
<comment type="caution">
    <text evidence="7">The sequence shown here is derived from an EMBL/GenBank/DDBJ whole genome shotgun (WGS) entry which is preliminary data.</text>
</comment>
<dbReference type="Gene3D" id="1.10.510.10">
    <property type="entry name" value="Transferase(Phosphotransferase) domain 1"/>
    <property type="match status" value="1"/>
</dbReference>
<dbReference type="EMBL" id="WXEW01000002">
    <property type="protein sequence ID" value="NAS21345.1"/>
    <property type="molecule type" value="Genomic_DNA"/>
</dbReference>
<evidence type="ECO:0000256" key="5">
    <source>
        <dbReference type="SAM" id="MobiDB-lite"/>
    </source>
</evidence>
<organism evidence="7 8">
    <name type="scientific">Herbidospora solisilvae</name>
    <dbReference type="NCBI Taxonomy" id="2696284"/>
    <lineage>
        <taxon>Bacteria</taxon>
        <taxon>Bacillati</taxon>
        <taxon>Actinomycetota</taxon>
        <taxon>Actinomycetes</taxon>
        <taxon>Streptosporangiales</taxon>
        <taxon>Streptosporangiaceae</taxon>
        <taxon>Herbidospora</taxon>
    </lineage>
</organism>
<name>A0A7C9J1D2_9ACTN</name>
<evidence type="ECO:0000313" key="7">
    <source>
        <dbReference type="EMBL" id="NAS21345.1"/>
    </source>
</evidence>
<dbReference type="RefSeq" id="WP_161478825.1">
    <property type="nucleotide sequence ID" value="NZ_WXEW01000002.1"/>
</dbReference>
<dbReference type="Pfam" id="PF07676">
    <property type="entry name" value="PD40"/>
    <property type="match status" value="1"/>
</dbReference>
<dbReference type="SUPFAM" id="SSF56112">
    <property type="entry name" value="Protein kinase-like (PK-like)"/>
    <property type="match status" value="1"/>
</dbReference>
<dbReference type="PROSITE" id="PS50011">
    <property type="entry name" value="PROTEIN_KINASE_DOM"/>
    <property type="match status" value="1"/>
</dbReference>
<evidence type="ECO:0000256" key="2">
    <source>
        <dbReference type="ARBA" id="ARBA00022741"/>
    </source>
</evidence>
<dbReference type="Gene3D" id="2.120.10.30">
    <property type="entry name" value="TolB, C-terminal domain"/>
    <property type="match status" value="1"/>
</dbReference>
<keyword evidence="3" id="KW-0418">Kinase</keyword>
<sequence length="637" mass="66734">MPPVEPLTPHDPASLGPYALVGRLGGDVYLATAPGGGQVAARRLARPLDAPGREALARVWEAAAVGTPHILDTGRDYIVSEYVPGPSLAEEIVERGALTGPALHRLAVATATALASLHRAGLTHDAITPGRVLLGPDGPRLIGAERPVTPAWRAEESRVLWQDPDEPPSAAADVFAWAAVIVYAATARPPFGENPTRVSYGAADLGPLSGALRDLLADCLADEPGARPGAEETLLRLLGHAGALDTMLPATAPRVVVAPRSGVSRTPPEKRSRGGAVALAAGGLALALVSGAGGYLLAPAPAPQARKAAPSPAPTPRPVAFPSPGPSPLPLAGGVLNERPGDPLRLASYRASVSADATAAFARSRDGAGFERTGGDNHVSVVSPDGRWTATIDELFVASGERLDVEFTDRGSGRRFTVPTIAAPLSAHHPAWSPDGTRLLLSLWITDGGPDDIVPFGFVVVDPATRAATVVETANDADREAFLAADPEARLGALPAFRWTPDGRAVATAYLTPEGRFGVRFHDLTGRVLRSFHWVGLPAGPAWFSPDGQSFVTTQCEKRHVFCVWDTTTGARRGGVPSAEGDGLIGWFDATHLLFSREKKGEYRADVIDFSGETTRTLVELDPPGDDPLVQLFFLRS</sequence>
<evidence type="ECO:0000259" key="6">
    <source>
        <dbReference type="PROSITE" id="PS50011"/>
    </source>
</evidence>
<protein>
    <recommendedName>
        <fullName evidence="6">Protein kinase domain-containing protein</fullName>
    </recommendedName>
</protein>
<dbReference type="InterPro" id="IPR011009">
    <property type="entry name" value="Kinase-like_dom_sf"/>
</dbReference>
<evidence type="ECO:0000256" key="3">
    <source>
        <dbReference type="ARBA" id="ARBA00022777"/>
    </source>
</evidence>
<feature type="domain" description="Protein kinase" evidence="6">
    <location>
        <begin position="1"/>
        <end position="243"/>
    </location>
</feature>
<evidence type="ECO:0000256" key="4">
    <source>
        <dbReference type="ARBA" id="ARBA00022840"/>
    </source>
</evidence>
<dbReference type="PANTHER" id="PTHR43289">
    <property type="entry name" value="MITOGEN-ACTIVATED PROTEIN KINASE KINASE KINASE 20-RELATED"/>
    <property type="match status" value="1"/>
</dbReference>
<keyword evidence="1" id="KW-0808">Transferase</keyword>
<dbReference type="InterPro" id="IPR011659">
    <property type="entry name" value="WD40"/>
</dbReference>
<dbReference type="SMART" id="SM00220">
    <property type="entry name" value="S_TKc"/>
    <property type="match status" value="1"/>
</dbReference>